<dbReference type="Pfam" id="PF00916">
    <property type="entry name" value="Sulfate_transp"/>
    <property type="match status" value="1"/>
</dbReference>
<dbReference type="SUPFAM" id="SSF56784">
    <property type="entry name" value="HAD-like"/>
    <property type="match status" value="1"/>
</dbReference>
<dbReference type="SUPFAM" id="SSF52540">
    <property type="entry name" value="P-loop containing nucleoside triphosphate hydrolases"/>
    <property type="match status" value="1"/>
</dbReference>
<dbReference type="InterPro" id="IPR008984">
    <property type="entry name" value="SMAD_FHA_dom_sf"/>
</dbReference>
<sequence>MAEGMELRERIRDYQFREKLTEIRSDAEFRECFPCVSSPLNFFLLDRLPILKWVRSYSFKFAVRDLIAGITVGLMVLPQGLAYARVAGLPIQYGLYSSFMGSFIYFLFGTAKDITIGPTAIVSTLVAHNATKGRDPALFACYAIALSLICGMVQMLLGAFNLGFVVEFISYPVINGFTSAAAITIAVGQLHSLLGLDLTGTNFTSKHTFIENVYENCRYIAHLTPADLICGLTCMIILFSFKEMKSSMDKWRAPSLYNPLDFVLRQILWIVMTARNAVVVIGASLISFALSMTGYHYLTLVDHLKPGLPAPYLPPLNSTVIGELGFGGIVLVPMISILESIAIAKAFGRKNNYRINANQEILTLGLANILGAFVQAFPVTGSFSRTAVNSQSGVATPAGGVYTGILVLLALQFLTPAFSYIPTSSLAAIIITAVLPMIDWRLPIQMIKVYPIDILWWLISFLGTLFVGLEQGVLIACAGSLIPVLYRMLRPSLIIRTEPPETIYVFINGGLTFPAINCELIESLGRHPPISLPNQTPVLLGRGRDTLVSDKRCSRVQLELIADYTSQEVSVQHKGSQDSSVAGQILANGDKVIVGNGSYFCLLGDMFKYNIFFRMKSSLGSQSSPIKDEDNETLQIEPVAKRSKLDYFLKSSNHTLQSPISNGKWSIDGSIVIHKSPLLYGKIAAFDLDGTLITTKSGNVFPKNISDWKPLYTGVKNKLQSLHHNDGYDIVVFSNQMGISTGKTSITGMKEKLDSILRFFEVPANIIFATKKDINRKPAPGMWSYFQTNSGDCPADIADSFYCGDAAGRPEDKPIGKRKDFSDSDLKFAHNVSLTFYTPEELFLGQEPPSLSFGNKFNPYEYRNDIELNKIHLLSPEGAKIPFEEQELILLVGCQASGKSSFYREHLAANGYIHISQDILKSRDKCLLSTEQLLTAGKNVVIDNTNPDRATRSRYIQLAKKCNVPVRVFWLVTSIDHCRHNNLFRQLTDNSKSHQNIDDRVLNIYQSPDYLRRLITESREQTGGLEELAIELNSQGVELHIINTQPQIRKYFKRAKLKHIDIQDPPLLQPLGQQPRSSESDPTINLTTQKYADYNSIP</sequence>
<dbReference type="InterPro" id="IPR006549">
    <property type="entry name" value="HAD-SF_hydro_IIIA"/>
</dbReference>
<name>A0AAV7K107_9METZ</name>
<evidence type="ECO:0000256" key="4">
    <source>
        <dbReference type="ARBA" id="ARBA00022763"/>
    </source>
</evidence>
<evidence type="ECO:0000256" key="6">
    <source>
        <dbReference type="ARBA" id="ARBA00022989"/>
    </source>
</evidence>
<keyword evidence="7 11" id="KW-0472">Membrane</keyword>
<dbReference type="GO" id="GO:0006281">
    <property type="term" value="P:DNA repair"/>
    <property type="evidence" value="ECO:0007669"/>
    <property type="project" value="UniProtKB-KW"/>
</dbReference>
<dbReference type="AlphaFoldDB" id="A0AAV7K107"/>
<feature type="domain" description="SLC26A/SulP transporter" evidence="12">
    <location>
        <begin position="64"/>
        <end position="459"/>
    </location>
</feature>
<dbReference type="Pfam" id="PF13671">
    <property type="entry name" value="AAA_33"/>
    <property type="match status" value="1"/>
</dbReference>
<evidence type="ECO:0000259" key="13">
    <source>
        <dbReference type="Pfam" id="PF17913"/>
    </source>
</evidence>
<keyword evidence="5" id="KW-0378">Hydrolase</keyword>
<dbReference type="InterPro" id="IPR011547">
    <property type="entry name" value="SLC26A/SulP_dom"/>
</dbReference>
<reference evidence="14 15" key="1">
    <citation type="journal article" date="2023" name="BMC Biol.">
        <title>The compact genome of the sponge Oopsacas minuta (Hexactinellida) is lacking key metazoan core genes.</title>
        <authorList>
            <person name="Santini S."/>
            <person name="Schenkelaars Q."/>
            <person name="Jourda C."/>
            <person name="Duchesne M."/>
            <person name="Belahbib H."/>
            <person name="Rocher C."/>
            <person name="Selva M."/>
            <person name="Riesgo A."/>
            <person name="Vervoort M."/>
            <person name="Leys S.P."/>
            <person name="Kodjabachian L."/>
            <person name="Le Bivic A."/>
            <person name="Borchiellini C."/>
            <person name="Claverie J.M."/>
            <person name="Renard E."/>
        </authorList>
    </citation>
    <scope>NUCLEOTIDE SEQUENCE [LARGE SCALE GENOMIC DNA]</scope>
    <source>
        <strain evidence="14">SPO-2</strain>
    </source>
</reference>
<dbReference type="Gene3D" id="2.60.200.20">
    <property type="match status" value="1"/>
</dbReference>
<feature type="transmembrane region" description="Helical" evidence="11">
    <location>
        <begin position="361"/>
        <end position="379"/>
    </location>
</feature>
<accession>A0AAV7K107</accession>
<keyword evidence="6 11" id="KW-1133">Transmembrane helix</keyword>
<dbReference type="InterPro" id="IPR001902">
    <property type="entry name" value="SLC26A/SulP_fam"/>
</dbReference>
<keyword evidence="4" id="KW-0227">DNA damage</keyword>
<feature type="transmembrane region" description="Helical" evidence="11">
    <location>
        <begin position="61"/>
        <end position="83"/>
    </location>
</feature>
<dbReference type="GO" id="GO:0005634">
    <property type="term" value="C:nucleus"/>
    <property type="evidence" value="ECO:0007669"/>
    <property type="project" value="UniProtKB-SubCell"/>
</dbReference>
<dbReference type="Gene3D" id="3.40.50.1000">
    <property type="entry name" value="HAD superfamily/HAD-like"/>
    <property type="match status" value="1"/>
</dbReference>
<dbReference type="InterPro" id="IPR041388">
    <property type="entry name" value="FHA_2"/>
</dbReference>
<dbReference type="GO" id="GO:0016787">
    <property type="term" value="F:hydrolase activity"/>
    <property type="evidence" value="ECO:0007669"/>
    <property type="project" value="UniProtKB-KW"/>
</dbReference>
<dbReference type="CDD" id="cd01625">
    <property type="entry name" value="HAD_PNP"/>
    <property type="match status" value="1"/>
</dbReference>
<dbReference type="EMBL" id="JAKMXF010000221">
    <property type="protein sequence ID" value="KAI6654898.1"/>
    <property type="molecule type" value="Genomic_DNA"/>
</dbReference>
<feature type="region of interest" description="Disordered" evidence="10">
    <location>
        <begin position="1065"/>
        <end position="1098"/>
    </location>
</feature>
<dbReference type="Pfam" id="PF08645">
    <property type="entry name" value="PNK3P"/>
    <property type="match status" value="1"/>
</dbReference>
<dbReference type="GO" id="GO:0016020">
    <property type="term" value="C:membrane"/>
    <property type="evidence" value="ECO:0007669"/>
    <property type="project" value="UniProtKB-SubCell"/>
</dbReference>
<evidence type="ECO:0000256" key="2">
    <source>
        <dbReference type="ARBA" id="ARBA00004141"/>
    </source>
</evidence>
<organism evidence="14 15">
    <name type="scientific">Oopsacas minuta</name>
    <dbReference type="NCBI Taxonomy" id="111878"/>
    <lineage>
        <taxon>Eukaryota</taxon>
        <taxon>Metazoa</taxon>
        <taxon>Porifera</taxon>
        <taxon>Hexactinellida</taxon>
        <taxon>Hexasterophora</taxon>
        <taxon>Lyssacinosida</taxon>
        <taxon>Leucopsacidae</taxon>
        <taxon>Oopsacas</taxon>
    </lineage>
</organism>
<feature type="compositionally biased region" description="Polar residues" evidence="10">
    <location>
        <begin position="1076"/>
        <end position="1090"/>
    </location>
</feature>
<evidence type="ECO:0000256" key="3">
    <source>
        <dbReference type="ARBA" id="ARBA00022692"/>
    </source>
</evidence>
<evidence type="ECO:0000313" key="15">
    <source>
        <dbReference type="Proteomes" id="UP001165289"/>
    </source>
</evidence>
<evidence type="ECO:0000256" key="11">
    <source>
        <dbReference type="SAM" id="Phobius"/>
    </source>
</evidence>
<proteinExistence type="predicted"/>
<keyword evidence="8" id="KW-0234">DNA repair</keyword>
<dbReference type="Proteomes" id="UP001165289">
    <property type="component" value="Unassembled WGS sequence"/>
</dbReference>
<keyword evidence="9" id="KW-0539">Nucleus</keyword>
<feature type="transmembrane region" description="Helical" evidence="11">
    <location>
        <begin position="103"/>
        <end position="127"/>
    </location>
</feature>
<feature type="domain" description="PNK FHA" evidence="13">
    <location>
        <begin position="518"/>
        <end position="586"/>
    </location>
</feature>
<dbReference type="GO" id="GO:0055085">
    <property type="term" value="P:transmembrane transport"/>
    <property type="evidence" value="ECO:0007669"/>
    <property type="project" value="InterPro"/>
</dbReference>
<evidence type="ECO:0000256" key="7">
    <source>
        <dbReference type="ARBA" id="ARBA00023136"/>
    </source>
</evidence>
<comment type="subcellular location">
    <subcellularLocation>
        <location evidence="2">Membrane</location>
        <topology evidence="2">Multi-pass membrane protein</topology>
    </subcellularLocation>
    <subcellularLocation>
        <location evidence="1">Nucleus</location>
    </subcellularLocation>
</comment>
<dbReference type="Gene3D" id="3.40.50.300">
    <property type="entry name" value="P-loop containing nucleotide triphosphate hydrolases"/>
    <property type="match status" value="1"/>
</dbReference>
<protein>
    <submittedName>
        <fullName evidence="14">Sodium-independent sulfate anion transporter-like</fullName>
    </submittedName>
</protein>
<dbReference type="InterPro" id="IPR027417">
    <property type="entry name" value="P-loop_NTPase"/>
</dbReference>
<feature type="transmembrane region" description="Helical" evidence="11">
    <location>
        <begin position="399"/>
        <end position="418"/>
    </location>
</feature>
<dbReference type="InterPro" id="IPR023214">
    <property type="entry name" value="HAD_sf"/>
</dbReference>
<feature type="transmembrane region" description="Helical" evidence="11">
    <location>
        <begin position="139"/>
        <end position="160"/>
    </location>
</feature>
<dbReference type="InterPro" id="IPR013954">
    <property type="entry name" value="PNK3P"/>
</dbReference>
<feature type="transmembrane region" description="Helical" evidence="11">
    <location>
        <begin position="277"/>
        <end position="298"/>
    </location>
</feature>
<feature type="transmembrane region" description="Helical" evidence="11">
    <location>
        <begin position="318"/>
        <end position="341"/>
    </location>
</feature>
<dbReference type="SUPFAM" id="SSF49879">
    <property type="entry name" value="SMAD/FHA domain"/>
    <property type="match status" value="1"/>
</dbReference>
<evidence type="ECO:0000256" key="1">
    <source>
        <dbReference type="ARBA" id="ARBA00004123"/>
    </source>
</evidence>
<dbReference type="NCBIfam" id="TIGR01662">
    <property type="entry name" value="HAD-SF-IIIA"/>
    <property type="match status" value="1"/>
</dbReference>
<evidence type="ECO:0000256" key="8">
    <source>
        <dbReference type="ARBA" id="ARBA00023204"/>
    </source>
</evidence>
<feature type="compositionally biased region" description="Low complexity" evidence="10">
    <location>
        <begin position="1065"/>
        <end position="1075"/>
    </location>
</feature>
<feature type="transmembrane region" description="Helical" evidence="11">
    <location>
        <begin position="454"/>
        <end position="486"/>
    </location>
</feature>
<keyword evidence="3 11" id="KW-0812">Transmembrane</keyword>
<evidence type="ECO:0000313" key="14">
    <source>
        <dbReference type="EMBL" id="KAI6654898.1"/>
    </source>
</evidence>
<evidence type="ECO:0000256" key="5">
    <source>
        <dbReference type="ARBA" id="ARBA00022801"/>
    </source>
</evidence>
<dbReference type="Pfam" id="PF17913">
    <property type="entry name" value="FHA_2"/>
    <property type="match status" value="1"/>
</dbReference>
<dbReference type="NCBIfam" id="TIGR01664">
    <property type="entry name" value="DNA-3'-Pase"/>
    <property type="match status" value="1"/>
</dbReference>
<evidence type="ECO:0000259" key="12">
    <source>
        <dbReference type="Pfam" id="PF00916"/>
    </source>
</evidence>
<evidence type="ECO:0000256" key="10">
    <source>
        <dbReference type="SAM" id="MobiDB-lite"/>
    </source>
</evidence>
<dbReference type="PANTHER" id="PTHR11814">
    <property type="entry name" value="SULFATE TRANSPORTER"/>
    <property type="match status" value="1"/>
</dbReference>
<comment type="caution">
    <text evidence="14">The sequence shown here is derived from an EMBL/GenBank/DDBJ whole genome shotgun (WGS) entry which is preliminary data.</text>
</comment>
<dbReference type="InterPro" id="IPR036412">
    <property type="entry name" value="HAD-like_sf"/>
</dbReference>
<dbReference type="InterPro" id="IPR006551">
    <property type="entry name" value="Polynucleotide_phosphatase"/>
</dbReference>
<feature type="transmembrane region" description="Helical" evidence="11">
    <location>
        <begin position="219"/>
        <end position="241"/>
    </location>
</feature>
<keyword evidence="15" id="KW-1185">Reference proteome</keyword>
<gene>
    <name evidence="14" type="ORF">LOD99_2777</name>
</gene>
<evidence type="ECO:0000256" key="9">
    <source>
        <dbReference type="ARBA" id="ARBA00023242"/>
    </source>
</evidence>